<feature type="domain" description="Insertion element IS402-like" evidence="2">
    <location>
        <begin position="4"/>
        <end position="77"/>
    </location>
</feature>
<feature type="non-terminal residue" evidence="3">
    <location>
        <position position="1"/>
    </location>
</feature>
<reference evidence="3" key="1">
    <citation type="submission" date="2016-04" db="EMBL/GenBank/DDBJ databases">
        <authorList>
            <person name="Tabuchi Yagui T.R."/>
        </authorList>
    </citation>
    <scope>NUCLEOTIDE SEQUENCE [LARGE SCALE GENOMIC DNA]</scope>
    <source>
        <strain evidence="3">NIES-26</strain>
    </source>
</reference>
<gene>
    <name evidence="3" type="ORF">A6770_41545</name>
</gene>
<dbReference type="GO" id="GO:0004803">
    <property type="term" value="F:transposase activity"/>
    <property type="evidence" value="ECO:0007669"/>
    <property type="project" value="InterPro"/>
</dbReference>
<dbReference type="Pfam" id="PF13340">
    <property type="entry name" value="DUF4096"/>
    <property type="match status" value="1"/>
</dbReference>
<organism evidence="3 4">
    <name type="scientific">Nostoc minutum NIES-26</name>
    <dbReference type="NCBI Taxonomy" id="1844469"/>
    <lineage>
        <taxon>Bacteria</taxon>
        <taxon>Bacillati</taxon>
        <taxon>Cyanobacteriota</taxon>
        <taxon>Cyanophyceae</taxon>
        <taxon>Nostocales</taxon>
        <taxon>Nostocaceae</taxon>
        <taxon>Nostoc</taxon>
    </lineage>
</organism>
<feature type="domain" description="Transposase IS4-like" evidence="1">
    <location>
        <begin position="94"/>
        <end position="259"/>
    </location>
</feature>
<dbReference type="PANTHER" id="PTHR30007">
    <property type="entry name" value="PHP DOMAIN PROTEIN"/>
    <property type="match status" value="1"/>
</dbReference>
<dbReference type="Pfam" id="PF01609">
    <property type="entry name" value="DDE_Tnp_1"/>
    <property type="match status" value="1"/>
</dbReference>
<dbReference type="EMBL" id="LXQD01000253">
    <property type="protein sequence ID" value="RCJ30665.1"/>
    <property type="molecule type" value="Genomic_DNA"/>
</dbReference>
<dbReference type="InterPro" id="IPR025161">
    <property type="entry name" value="IS402-like_dom"/>
</dbReference>
<keyword evidence="4" id="KW-1185">Reference proteome</keyword>
<feature type="non-terminal residue" evidence="3">
    <location>
        <position position="267"/>
    </location>
</feature>
<dbReference type="GO" id="GO:0006313">
    <property type="term" value="P:DNA transposition"/>
    <property type="evidence" value="ECO:0007669"/>
    <property type="project" value="InterPro"/>
</dbReference>
<sequence>PSNLTYAQYEFLSDMLPEAKPGGRKRSVDMWEVLNAIFYVLLEGVRWRGLPGDFPPWQTVYTYFRNWRKDGTWLQIHDSLREWTRIELQRHPSPSEAVIDSQSVKSAAMVSQEVGYDAGKKITGRKRFMTVDTLGLVLRVLVTAANLGEREGGKQVLKRVKGKQVLKRVKQSSKQVSRLTTIWVDGGFDGEAFMQWVMDFCRLIVLVVLRPQQTKGFILLKKRWVVERTFGWLMGCRRLVRDYELLPETSETFIYLAMIRIMVRRLA</sequence>
<accession>A0A367R2N0</accession>
<dbReference type="GO" id="GO:0003677">
    <property type="term" value="F:DNA binding"/>
    <property type="evidence" value="ECO:0007669"/>
    <property type="project" value="InterPro"/>
</dbReference>
<dbReference type="AlphaFoldDB" id="A0A367R2N0"/>
<protein>
    <submittedName>
        <fullName evidence="3">Transposase</fullName>
    </submittedName>
</protein>
<dbReference type="Proteomes" id="UP000252107">
    <property type="component" value="Unassembled WGS sequence"/>
</dbReference>
<evidence type="ECO:0000259" key="1">
    <source>
        <dbReference type="Pfam" id="PF01609"/>
    </source>
</evidence>
<proteinExistence type="predicted"/>
<evidence type="ECO:0000313" key="4">
    <source>
        <dbReference type="Proteomes" id="UP000252107"/>
    </source>
</evidence>
<dbReference type="PANTHER" id="PTHR30007:SF0">
    <property type="entry name" value="TRANSPOSASE"/>
    <property type="match status" value="1"/>
</dbReference>
<evidence type="ECO:0000313" key="3">
    <source>
        <dbReference type="EMBL" id="RCJ30665.1"/>
    </source>
</evidence>
<comment type="caution">
    <text evidence="3">The sequence shown here is derived from an EMBL/GenBank/DDBJ whole genome shotgun (WGS) entry which is preliminary data.</text>
</comment>
<evidence type="ECO:0000259" key="2">
    <source>
        <dbReference type="Pfam" id="PF13340"/>
    </source>
</evidence>
<dbReference type="InterPro" id="IPR002559">
    <property type="entry name" value="Transposase_11"/>
</dbReference>
<name>A0A367R2N0_9NOSO</name>
<dbReference type="NCBIfam" id="NF033580">
    <property type="entry name" value="transpos_IS5_3"/>
    <property type="match status" value="1"/>
</dbReference>